<evidence type="ECO:0000313" key="3">
    <source>
        <dbReference type="Proteomes" id="UP000661112"/>
    </source>
</evidence>
<dbReference type="RefSeq" id="WP_190477368.1">
    <property type="nucleotide sequence ID" value="NZ_JACJSG010000043.1"/>
</dbReference>
<keyword evidence="3" id="KW-1185">Reference proteome</keyword>
<gene>
    <name evidence="2" type="ORF">H6G83_25980</name>
</gene>
<proteinExistence type="predicted"/>
<name>A0ABR8DAP7_9NOST</name>
<dbReference type="Pfam" id="PF13809">
    <property type="entry name" value="Tubulin_2"/>
    <property type="match status" value="1"/>
</dbReference>
<evidence type="ECO:0008006" key="4">
    <source>
        <dbReference type="Google" id="ProtNLM"/>
    </source>
</evidence>
<dbReference type="Gene3D" id="3.40.50.1440">
    <property type="entry name" value="Tubulin/FtsZ, GTPase domain"/>
    <property type="match status" value="1"/>
</dbReference>
<dbReference type="SUPFAM" id="SSF52490">
    <property type="entry name" value="Tubulin nucleotide-binding domain-like"/>
    <property type="match status" value="1"/>
</dbReference>
<evidence type="ECO:0000313" key="2">
    <source>
        <dbReference type="EMBL" id="MBD2504016.1"/>
    </source>
</evidence>
<feature type="coiled-coil region" evidence="1">
    <location>
        <begin position="511"/>
        <end position="545"/>
    </location>
</feature>
<sequence>MTQAIANEQRYRGINRTICIGLGGTGRDVLMRIRRLIVDRYGDLTNLPIVSFVHIDTDKAATQVAGIRTGSTYHGVDLRFREAEKVSATMSSNEVTMFVDGLEKRPEYSRYGPYDHIGRWFPPQLLRNIKAVEEGAKGIRPVGRLAFFHNYQKIKTAIETAERLTRGHEALMLSRGITVEPGLNIFVIGSLCGGTGSGMFLDVAYSLRHLYSEQGAQIVSYLVISPELYGNTPNMSANTYAALKELNYYSSPGTKFEVCYDIQNLVYVREKRPPFDYTYLVSHQTGGEYQILEQGKLCNVIAHKIALDFSGELSPVMKGHRDNFLQHMIQWDKHPRPNGQRYLTFGLAAIYFPRDTIVEIALTRVSSALVKFWLDGKGQSPDPLKLLEQFLIQYRWHNDLAKRDGLTERISASVEDANKNFITNISGWTNKLDRVISDCKNKEDRNNIRQQLLREFKEQFRKVQPGETESIRGIWLTKLLQACPHIVKELKTDIDDYLSQLLTPSEPSFSIRSSRDYLDALQHELNNYQRDLQELITNFAGMKRLEDIEKKWFDNEQVVEDIEKQLSFRLFKDKNSEIQTELKRLVQEARKIIKHNFDFIVHQEALKIVNELQKHVQERTTQVSAFGRIIENLQIFYEKQDSDLRQLNFDEMSGEAIFDVEDIDRCYQTMLPEEDFRRQLVLASSEITELTGRGQSLASFIGDRATLDQLQKEIDLKVDSLFASRVTNIANSVIKRFMQKYPLAARSTRLAQIMQEAEALLRLNLSDPYFREDPAKSSKLIGFKDTDELEVRQFKSLLSQELGIEPSVLKATQANEEILIVNEYAGFPLRLISSLEKMRNPYLREQHLATSFLHNDYQQTYPDIIPPDAIALEKLEDTFYPCLAFGLLRENPQNQQLQFQYYDSSWDQHNTATLSPEWNQALEELANHNEMAEALQQLLDQEIAVITAQPELWENKYLPKLRQFVQVVDELPEDSPNYPYKFTVVGTPASTDPTAKEGIINRFRRKMKEQFQTFPQPTLSAIRDTSSATKTLNQEIIIEPVESNDNRARRRLELTQLKQDLEDGIINDAEYEREKQIIYAKYPL</sequence>
<organism evidence="2 3">
    <name type="scientific">Anabaena azotica FACHB-119</name>
    <dbReference type="NCBI Taxonomy" id="947527"/>
    <lineage>
        <taxon>Bacteria</taxon>
        <taxon>Bacillati</taxon>
        <taxon>Cyanobacteriota</taxon>
        <taxon>Cyanophyceae</taxon>
        <taxon>Nostocales</taxon>
        <taxon>Nostocaceae</taxon>
        <taxon>Anabaena</taxon>
        <taxon>Anabaena azotica</taxon>
    </lineage>
</organism>
<dbReference type="InterPro" id="IPR025904">
    <property type="entry name" value="Tubulin-like"/>
</dbReference>
<reference evidence="2 3" key="1">
    <citation type="journal article" date="2020" name="ISME J.">
        <title>Comparative genomics reveals insights into cyanobacterial evolution and habitat adaptation.</title>
        <authorList>
            <person name="Chen M.Y."/>
            <person name="Teng W.K."/>
            <person name="Zhao L."/>
            <person name="Hu C.X."/>
            <person name="Zhou Y.K."/>
            <person name="Han B.P."/>
            <person name="Song L.R."/>
            <person name="Shu W.S."/>
        </authorList>
    </citation>
    <scope>NUCLEOTIDE SEQUENCE [LARGE SCALE GENOMIC DNA]</scope>
    <source>
        <strain evidence="2 3">FACHB-119</strain>
    </source>
</reference>
<dbReference type="InterPro" id="IPR036525">
    <property type="entry name" value="Tubulin/FtsZ_GTPase_sf"/>
</dbReference>
<protein>
    <recommendedName>
        <fullName evidence="4">Tubulin-like protein</fullName>
    </recommendedName>
</protein>
<evidence type="ECO:0000256" key="1">
    <source>
        <dbReference type="SAM" id="Coils"/>
    </source>
</evidence>
<dbReference type="Proteomes" id="UP000661112">
    <property type="component" value="Unassembled WGS sequence"/>
</dbReference>
<accession>A0ABR8DAP7</accession>
<dbReference type="EMBL" id="JACJSG010000043">
    <property type="protein sequence ID" value="MBD2504016.1"/>
    <property type="molecule type" value="Genomic_DNA"/>
</dbReference>
<keyword evidence="1" id="KW-0175">Coiled coil</keyword>
<comment type="caution">
    <text evidence="2">The sequence shown here is derived from an EMBL/GenBank/DDBJ whole genome shotgun (WGS) entry which is preliminary data.</text>
</comment>